<name>A0A1I2BDA7_9ACTN</name>
<feature type="domain" description="Fibronectin type III-like" evidence="4">
    <location>
        <begin position="743"/>
        <end position="813"/>
    </location>
</feature>
<evidence type="ECO:0000313" key="5">
    <source>
        <dbReference type="EMBL" id="SFE54144.1"/>
    </source>
</evidence>
<sequence length="826" mass="89037">MRPPHITDERIEELLGRLDVERKVRLISGADFWHTPAEPAIGLRSVLLSDGPSGVRGEFWDERDPSSCLPSPTALAATWDESTVARAAGLLAAEARRKGVHVVLGPTINLHRSPLGGRHFECFSEDPLLTGRTAEAYVTALREAGTAATPKHYVANDSETERYTVDVRVDERTLREVYLAPFERVVAAGAWLVMSAYNGVNGHTMTEHPLLTDPLRADWGFDGVVVSDWTAVRSTDSAAAGNDLAMPGPSEVWGEPLLEAIRAGRITEATVDEKVRRIIRLAARVGALDDPTQLDDPTPFDDPAPRDAQPTASDRSRILREVAADSMVLLRNEGPLLPLRRSELGRVAVLGHNASAARIQGGGSSSVVPEYTVSPLEGLRAALEPTTEVVHREGVTVRDGLEPVPAEMLTDPETSERGVRLRFRGARGELLATEHRETAQLMWTGSEPHGADTVEVIARVHPTAGGQYELGVAGVGQHTLSVDGSVVLERTLQPEGDDPAAGVLAPPYATVPVELEPERPFDALATHRVSGAPLSAVTLGLLPARPDEEREFSEAVSAASEADAAVVVVGTTARTESEGFDRDTLVLPGKQRELVRAVARVNPRTVVVVNSGAPVELEWHEEVPAVLLSWFPGQEGGNALADVLLGESEPGGRLPTSWPLRQEDVPVLETRPDHGKLVYTEGPHLGYRAWQRAGRRPAYSFGHGLGYTEWEYSALLGPDRIGAGEDALFLVRLSNTGDRYGKEVVQLYLRRTESAVDRPALWLAGFATIEAAPGEEASVPVRLEAAAFRHWDSAAGGWSFEPGTFTVLAGRGVAELPLRAELTLDA</sequence>
<dbReference type="Gene3D" id="3.20.20.300">
    <property type="entry name" value="Glycoside hydrolase, family 3, N-terminal domain"/>
    <property type="match status" value="1"/>
</dbReference>
<keyword evidence="6" id="KW-1185">Reference proteome</keyword>
<dbReference type="Gene3D" id="2.60.40.10">
    <property type="entry name" value="Immunoglobulins"/>
    <property type="match status" value="1"/>
</dbReference>
<evidence type="ECO:0000313" key="6">
    <source>
        <dbReference type="Proteomes" id="UP000198716"/>
    </source>
</evidence>
<dbReference type="PANTHER" id="PTHR42715:SF10">
    <property type="entry name" value="BETA-GLUCOSIDASE"/>
    <property type="match status" value="1"/>
</dbReference>
<dbReference type="EMBL" id="FOMZ01000016">
    <property type="protein sequence ID" value="SFE54144.1"/>
    <property type="molecule type" value="Genomic_DNA"/>
</dbReference>
<dbReference type="InterPro" id="IPR026891">
    <property type="entry name" value="Fn3-like"/>
</dbReference>
<keyword evidence="2" id="KW-0378">Hydrolase</keyword>
<feature type="region of interest" description="Disordered" evidence="3">
    <location>
        <begin position="290"/>
        <end position="315"/>
    </location>
</feature>
<dbReference type="Gene3D" id="3.40.50.1700">
    <property type="entry name" value="Glycoside hydrolase family 3 C-terminal domain"/>
    <property type="match status" value="1"/>
</dbReference>
<dbReference type="Proteomes" id="UP000198716">
    <property type="component" value="Unassembled WGS sequence"/>
</dbReference>
<evidence type="ECO:0000256" key="3">
    <source>
        <dbReference type="SAM" id="MobiDB-lite"/>
    </source>
</evidence>
<dbReference type="Pfam" id="PF01915">
    <property type="entry name" value="Glyco_hydro_3_C"/>
    <property type="match status" value="1"/>
</dbReference>
<dbReference type="RefSeq" id="WP_092929181.1">
    <property type="nucleotide sequence ID" value="NZ_FOMZ01000016.1"/>
</dbReference>
<dbReference type="InterPro" id="IPR001764">
    <property type="entry name" value="Glyco_hydro_3_N"/>
</dbReference>
<dbReference type="Pfam" id="PF00933">
    <property type="entry name" value="Glyco_hydro_3"/>
    <property type="match status" value="1"/>
</dbReference>
<dbReference type="PRINTS" id="PR00133">
    <property type="entry name" value="GLHYDRLASE3"/>
</dbReference>
<organism evidence="5 6">
    <name type="scientific">Actinopolyspora alba</name>
    <dbReference type="NCBI Taxonomy" id="673379"/>
    <lineage>
        <taxon>Bacteria</taxon>
        <taxon>Bacillati</taxon>
        <taxon>Actinomycetota</taxon>
        <taxon>Actinomycetes</taxon>
        <taxon>Actinopolysporales</taxon>
        <taxon>Actinopolysporaceae</taxon>
        <taxon>Actinopolyspora</taxon>
        <taxon>Actinopolyspora alba group</taxon>
    </lineage>
</organism>
<dbReference type="AlphaFoldDB" id="A0A1I2BDA7"/>
<dbReference type="GO" id="GO:0005975">
    <property type="term" value="P:carbohydrate metabolic process"/>
    <property type="evidence" value="ECO:0007669"/>
    <property type="project" value="InterPro"/>
</dbReference>
<proteinExistence type="inferred from homology"/>
<dbReference type="PANTHER" id="PTHR42715">
    <property type="entry name" value="BETA-GLUCOSIDASE"/>
    <property type="match status" value="1"/>
</dbReference>
<evidence type="ECO:0000256" key="2">
    <source>
        <dbReference type="ARBA" id="ARBA00022801"/>
    </source>
</evidence>
<protein>
    <submittedName>
        <fullName evidence="5">Beta-glucosidase</fullName>
    </submittedName>
</protein>
<dbReference type="Pfam" id="PF14310">
    <property type="entry name" value="Fn3-like"/>
    <property type="match status" value="1"/>
</dbReference>
<gene>
    <name evidence="5" type="ORF">SAMN04487819_11643</name>
</gene>
<dbReference type="InterPro" id="IPR036881">
    <property type="entry name" value="Glyco_hydro_3_C_sf"/>
</dbReference>
<evidence type="ECO:0000259" key="4">
    <source>
        <dbReference type="SMART" id="SM01217"/>
    </source>
</evidence>
<accession>A0A1I2BDA7</accession>
<dbReference type="InterPro" id="IPR002772">
    <property type="entry name" value="Glyco_hydro_3_C"/>
</dbReference>
<dbReference type="InterPro" id="IPR017853">
    <property type="entry name" value="GH"/>
</dbReference>
<evidence type="ECO:0000256" key="1">
    <source>
        <dbReference type="ARBA" id="ARBA00005336"/>
    </source>
</evidence>
<dbReference type="InterPro" id="IPR036962">
    <property type="entry name" value="Glyco_hydro_3_N_sf"/>
</dbReference>
<dbReference type="InterPro" id="IPR013783">
    <property type="entry name" value="Ig-like_fold"/>
</dbReference>
<reference evidence="6" key="1">
    <citation type="submission" date="2016-10" db="EMBL/GenBank/DDBJ databases">
        <authorList>
            <person name="Varghese N."/>
            <person name="Submissions S."/>
        </authorList>
    </citation>
    <scope>NUCLEOTIDE SEQUENCE [LARGE SCALE GENOMIC DNA]</scope>
    <source>
        <strain evidence="6">DSM 45004</strain>
    </source>
</reference>
<dbReference type="SUPFAM" id="SSF51445">
    <property type="entry name" value="(Trans)glycosidases"/>
    <property type="match status" value="1"/>
</dbReference>
<dbReference type="GO" id="GO:0004553">
    <property type="term" value="F:hydrolase activity, hydrolyzing O-glycosyl compounds"/>
    <property type="evidence" value="ECO:0007669"/>
    <property type="project" value="InterPro"/>
</dbReference>
<dbReference type="InterPro" id="IPR050288">
    <property type="entry name" value="Cellulose_deg_GH3"/>
</dbReference>
<dbReference type="Gene3D" id="2.60.120.260">
    <property type="entry name" value="Galactose-binding domain-like"/>
    <property type="match status" value="1"/>
</dbReference>
<dbReference type="SUPFAM" id="SSF52279">
    <property type="entry name" value="Beta-D-glucan exohydrolase, C-terminal domain"/>
    <property type="match status" value="1"/>
</dbReference>
<comment type="similarity">
    <text evidence="1">Belongs to the glycosyl hydrolase 3 family.</text>
</comment>
<dbReference type="SMART" id="SM01217">
    <property type="entry name" value="Fn3_like"/>
    <property type="match status" value="1"/>
</dbReference>